<dbReference type="AlphaFoldDB" id="A6NVH3"/>
<dbReference type="Pfam" id="PF00381">
    <property type="entry name" value="PTS-HPr"/>
    <property type="match status" value="1"/>
</dbReference>
<evidence type="ECO:0000313" key="5">
    <source>
        <dbReference type="EMBL" id="EDM99942.1"/>
    </source>
</evidence>
<dbReference type="PRINTS" id="PR00107">
    <property type="entry name" value="PHOSPHOCPHPR"/>
</dbReference>
<evidence type="ECO:0000259" key="4">
    <source>
        <dbReference type="PROSITE" id="PS51350"/>
    </source>
</evidence>
<keyword evidence="2" id="KW-0963">Cytoplasm</keyword>
<protein>
    <submittedName>
        <fullName evidence="5">Phosphocarrier, HPr family</fullName>
    </submittedName>
</protein>
<accession>A6NVH3</accession>
<dbReference type="EMBL" id="AAXG02000013">
    <property type="protein sequence ID" value="EDM99942.1"/>
    <property type="molecule type" value="Genomic_DNA"/>
</dbReference>
<dbReference type="Proteomes" id="UP000003639">
    <property type="component" value="Unassembled WGS sequence"/>
</dbReference>
<keyword evidence="3" id="KW-0598">Phosphotransferase system</keyword>
<dbReference type="CDD" id="cd00367">
    <property type="entry name" value="PTS-HPr_like"/>
    <property type="match status" value="1"/>
</dbReference>
<dbReference type="STRING" id="411467.BACCAP_02213"/>
<keyword evidence="6" id="KW-1185">Reference proteome</keyword>
<feature type="domain" description="HPr" evidence="4">
    <location>
        <begin position="15"/>
        <end position="102"/>
    </location>
</feature>
<dbReference type="Gene3D" id="3.30.1340.10">
    <property type="entry name" value="HPr-like"/>
    <property type="match status" value="1"/>
</dbReference>
<dbReference type="eggNOG" id="COG1925">
    <property type="taxonomic scope" value="Bacteria"/>
</dbReference>
<proteinExistence type="predicted"/>
<gene>
    <name evidence="5" type="ORF">BACCAP_02213</name>
</gene>
<dbReference type="InterPro" id="IPR050399">
    <property type="entry name" value="HPr"/>
</dbReference>
<dbReference type="SUPFAM" id="SSF55594">
    <property type="entry name" value="HPr-like"/>
    <property type="match status" value="1"/>
</dbReference>
<name>A6NVH3_9FIRM</name>
<evidence type="ECO:0000313" key="6">
    <source>
        <dbReference type="Proteomes" id="UP000003639"/>
    </source>
</evidence>
<dbReference type="PROSITE" id="PS51350">
    <property type="entry name" value="PTS_HPR_DOM"/>
    <property type="match status" value="1"/>
</dbReference>
<reference evidence="5 6" key="2">
    <citation type="submission" date="2007-06" db="EMBL/GenBank/DDBJ databases">
        <title>Draft genome sequence of Pseudoflavonifractor capillosus ATCC 29799.</title>
        <authorList>
            <person name="Sudarsanam P."/>
            <person name="Ley R."/>
            <person name="Guruge J."/>
            <person name="Turnbaugh P.J."/>
            <person name="Mahowald M."/>
            <person name="Liep D."/>
            <person name="Gordon J."/>
        </authorList>
    </citation>
    <scope>NUCLEOTIDE SEQUENCE [LARGE SCALE GENOMIC DNA]</scope>
    <source>
        <strain evidence="5 6">ATCC 29799</strain>
    </source>
</reference>
<dbReference type="NCBIfam" id="TIGR01003">
    <property type="entry name" value="PTS_HPr_family"/>
    <property type="match status" value="1"/>
</dbReference>
<evidence type="ECO:0000256" key="2">
    <source>
        <dbReference type="ARBA" id="ARBA00022490"/>
    </source>
</evidence>
<dbReference type="GO" id="GO:0005737">
    <property type="term" value="C:cytoplasm"/>
    <property type="evidence" value="ECO:0007669"/>
    <property type="project" value="UniProtKB-SubCell"/>
</dbReference>
<comment type="caution">
    <text evidence="5">The sequence shown here is derived from an EMBL/GenBank/DDBJ whole genome shotgun (WGS) entry which is preliminary data.</text>
</comment>
<comment type="subcellular location">
    <subcellularLocation>
        <location evidence="1">Cytoplasm</location>
    </subcellularLocation>
</comment>
<dbReference type="PANTHER" id="PTHR33705:SF2">
    <property type="entry name" value="PHOSPHOCARRIER PROTEIN NPR"/>
    <property type="match status" value="1"/>
</dbReference>
<dbReference type="InterPro" id="IPR035895">
    <property type="entry name" value="HPr-like_sf"/>
</dbReference>
<sequence>MPDSIYFLFLEVIIMVSEQLTVVNKAGFHMRPANLFVQAMTKFQSNITIVFNGRDIDGKSIMNVMAACMKQGAEIEIRCEGPDEVEMLRTAAELVRSGLGEE</sequence>
<dbReference type="PANTHER" id="PTHR33705">
    <property type="entry name" value="PHOSPHOCARRIER PROTEIN HPR"/>
    <property type="match status" value="1"/>
</dbReference>
<dbReference type="GO" id="GO:0009401">
    <property type="term" value="P:phosphoenolpyruvate-dependent sugar phosphotransferase system"/>
    <property type="evidence" value="ECO:0007669"/>
    <property type="project" value="UniProtKB-KW"/>
</dbReference>
<evidence type="ECO:0000256" key="1">
    <source>
        <dbReference type="ARBA" id="ARBA00004496"/>
    </source>
</evidence>
<evidence type="ECO:0000256" key="3">
    <source>
        <dbReference type="ARBA" id="ARBA00022683"/>
    </source>
</evidence>
<organism evidence="5 6">
    <name type="scientific">Pseudoflavonifractor capillosus ATCC 29799</name>
    <dbReference type="NCBI Taxonomy" id="411467"/>
    <lineage>
        <taxon>Bacteria</taxon>
        <taxon>Bacillati</taxon>
        <taxon>Bacillota</taxon>
        <taxon>Clostridia</taxon>
        <taxon>Eubacteriales</taxon>
        <taxon>Oscillospiraceae</taxon>
        <taxon>Pseudoflavonifractor</taxon>
    </lineage>
</organism>
<reference evidence="5 6" key="1">
    <citation type="submission" date="2007-04" db="EMBL/GenBank/DDBJ databases">
        <authorList>
            <person name="Fulton L."/>
            <person name="Clifton S."/>
            <person name="Fulton B."/>
            <person name="Xu J."/>
            <person name="Minx P."/>
            <person name="Pepin K.H."/>
            <person name="Johnson M."/>
            <person name="Thiruvilangam P."/>
            <person name="Bhonagiri V."/>
            <person name="Nash W.E."/>
            <person name="Mardis E.R."/>
            <person name="Wilson R.K."/>
        </authorList>
    </citation>
    <scope>NUCLEOTIDE SEQUENCE [LARGE SCALE GENOMIC DNA]</scope>
    <source>
        <strain evidence="5 6">ATCC 29799</strain>
    </source>
</reference>
<dbReference type="InterPro" id="IPR000032">
    <property type="entry name" value="HPr-like"/>
</dbReference>